<organism evidence="9 10">
    <name type="scientific">Schumannella soli</name>
    <dbReference type="NCBI Taxonomy" id="2590779"/>
    <lineage>
        <taxon>Bacteria</taxon>
        <taxon>Bacillati</taxon>
        <taxon>Actinomycetota</taxon>
        <taxon>Actinomycetes</taxon>
        <taxon>Micrococcales</taxon>
        <taxon>Microbacteriaceae</taxon>
        <taxon>Schumannella</taxon>
    </lineage>
</organism>
<accession>A0A506Y3M2</accession>
<evidence type="ECO:0000259" key="8">
    <source>
        <dbReference type="Pfam" id="PF16198"/>
    </source>
</evidence>
<keyword evidence="3 5" id="KW-0819">tRNA processing</keyword>
<comment type="function">
    <text evidence="5">Responsible for synthesis of pseudouridine from uracil-55 in the psi GC loop of transfer RNAs.</text>
</comment>
<evidence type="ECO:0000256" key="1">
    <source>
        <dbReference type="ARBA" id="ARBA00000385"/>
    </source>
</evidence>
<comment type="caution">
    <text evidence="9">The sequence shown here is derived from an EMBL/GenBank/DDBJ whole genome shotgun (WGS) entry which is preliminary data.</text>
</comment>
<dbReference type="PANTHER" id="PTHR13767:SF2">
    <property type="entry name" value="PSEUDOURIDYLATE SYNTHASE TRUB1"/>
    <property type="match status" value="1"/>
</dbReference>
<dbReference type="GO" id="GO:1990481">
    <property type="term" value="P:mRNA pseudouridine synthesis"/>
    <property type="evidence" value="ECO:0007669"/>
    <property type="project" value="TreeGrafter"/>
</dbReference>
<dbReference type="InterPro" id="IPR014780">
    <property type="entry name" value="tRNA_psdUridine_synth_TruB"/>
</dbReference>
<dbReference type="GO" id="GO:0031119">
    <property type="term" value="P:tRNA pseudouridine synthesis"/>
    <property type="evidence" value="ECO:0007669"/>
    <property type="project" value="UniProtKB-UniRule"/>
</dbReference>
<keyword evidence="4 5" id="KW-0413">Isomerase</keyword>
<dbReference type="SUPFAM" id="SSF55120">
    <property type="entry name" value="Pseudouridine synthase"/>
    <property type="match status" value="1"/>
</dbReference>
<dbReference type="Proteomes" id="UP000316252">
    <property type="component" value="Unassembled WGS sequence"/>
</dbReference>
<feature type="active site" description="Nucleophile" evidence="5">
    <location>
        <position position="61"/>
    </location>
</feature>
<evidence type="ECO:0000259" key="7">
    <source>
        <dbReference type="Pfam" id="PF01509"/>
    </source>
</evidence>
<evidence type="ECO:0000256" key="6">
    <source>
        <dbReference type="SAM" id="MobiDB-lite"/>
    </source>
</evidence>
<comment type="similarity">
    <text evidence="2 5">Belongs to the pseudouridine synthase TruB family. Type 1 subfamily.</text>
</comment>
<dbReference type="GO" id="GO:0003723">
    <property type="term" value="F:RNA binding"/>
    <property type="evidence" value="ECO:0007669"/>
    <property type="project" value="InterPro"/>
</dbReference>
<dbReference type="EMBL" id="VHQG01000002">
    <property type="protein sequence ID" value="TPW76027.1"/>
    <property type="molecule type" value="Genomic_DNA"/>
</dbReference>
<evidence type="ECO:0000256" key="3">
    <source>
        <dbReference type="ARBA" id="ARBA00022694"/>
    </source>
</evidence>
<dbReference type="EC" id="5.4.99.25" evidence="5"/>
<feature type="compositionally biased region" description="Pro residues" evidence="6">
    <location>
        <begin position="8"/>
        <end position="24"/>
    </location>
</feature>
<dbReference type="Pfam" id="PF16198">
    <property type="entry name" value="TruB_C_2"/>
    <property type="match status" value="1"/>
</dbReference>
<keyword evidence="10" id="KW-1185">Reference proteome</keyword>
<evidence type="ECO:0000256" key="2">
    <source>
        <dbReference type="ARBA" id="ARBA00005642"/>
    </source>
</evidence>
<dbReference type="NCBIfam" id="TIGR00431">
    <property type="entry name" value="TruB"/>
    <property type="match status" value="1"/>
</dbReference>
<dbReference type="GO" id="GO:0160148">
    <property type="term" value="F:tRNA pseudouridine(55) synthase activity"/>
    <property type="evidence" value="ECO:0007669"/>
    <property type="project" value="UniProtKB-EC"/>
</dbReference>
<feature type="region of interest" description="Disordered" evidence="6">
    <location>
        <begin position="1"/>
        <end position="27"/>
    </location>
</feature>
<sequence length="320" mass="34005">MQQENPVEPSPTPEAVPAARPTPPSGILLVDKPLGITSHDVVRVVRRTAGTRKVGHAGTLDPLATGLMLLGVESSTRLLTYLVGLDKEYTATIRLGRSTTTDDAEGESTGGADASKLDAAAVDAAIAALTGVIRQRPSDYSAIKVQGRRAYDLARQGEKVELAEREVTVATFEVVGRRVEGEHLDLDVRVEVSSGTYVRALARDLGSALRVGGHLTALRRTRVGPFGLDEAAAPDERVLEGMRTPAEVATSLFPSVRLDHEQLTELVHGRRPALVAADDDLADTEIVAALTPDDRLAGLVALRRGVARVLINFPTAEVLA</sequence>
<proteinExistence type="inferred from homology"/>
<dbReference type="PANTHER" id="PTHR13767">
    <property type="entry name" value="TRNA-PSEUDOURIDINE SYNTHASE"/>
    <property type="match status" value="1"/>
</dbReference>
<evidence type="ECO:0000313" key="10">
    <source>
        <dbReference type="Proteomes" id="UP000316252"/>
    </source>
</evidence>
<feature type="domain" description="Pseudouridine synthase II N-terminal" evidence="7">
    <location>
        <begin position="46"/>
        <end position="198"/>
    </location>
</feature>
<reference evidence="9 10" key="1">
    <citation type="submission" date="2019-06" db="EMBL/GenBank/DDBJ databases">
        <authorList>
            <person name="Li F."/>
        </authorList>
    </citation>
    <scope>NUCLEOTIDE SEQUENCE [LARGE SCALE GENOMIC DNA]</scope>
    <source>
        <strain evidence="9 10">10F1D-1</strain>
    </source>
</reference>
<dbReference type="Gene3D" id="3.30.2350.10">
    <property type="entry name" value="Pseudouridine synthase"/>
    <property type="match status" value="1"/>
</dbReference>
<feature type="domain" description="tRNA pseudouridylate synthase B C-terminal" evidence="8">
    <location>
        <begin position="199"/>
        <end position="231"/>
    </location>
</feature>
<dbReference type="AlphaFoldDB" id="A0A506Y3M2"/>
<comment type="catalytic activity">
    <reaction evidence="1 5">
        <text>uridine(55) in tRNA = pseudouridine(55) in tRNA</text>
        <dbReference type="Rhea" id="RHEA:42532"/>
        <dbReference type="Rhea" id="RHEA-COMP:10101"/>
        <dbReference type="Rhea" id="RHEA-COMP:10102"/>
        <dbReference type="ChEBI" id="CHEBI:65314"/>
        <dbReference type="ChEBI" id="CHEBI:65315"/>
        <dbReference type="EC" id="5.4.99.25"/>
    </reaction>
</comment>
<protein>
    <recommendedName>
        <fullName evidence="5">tRNA pseudouridine synthase B</fullName>
        <ecNumber evidence="5">5.4.99.25</ecNumber>
    </recommendedName>
    <alternativeName>
        <fullName evidence="5">tRNA pseudouridine(55) synthase</fullName>
        <shortName evidence="5">Psi55 synthase</shortName>
    </alternativeName>
    <alternativeName>
        <fullName evidence="5">tRNA pseudouridylate synthase</fullName>
    </alternativeName>
    <alternativeName>
        <fullName evidence="5">tRNA-uridine isomerase</fullName>
    </alternativeName>
</protein>
<evidence type="ECO:0000256" key="4">
    <source>
        <dbReference type="ARBA" id="ARBA00023235"/>
    </source>
</evidence>
<gene>
    <name evidence="5 9" type="primary">truB</name>
    <name evidence="9" type="ORF">FJ657_09390</name>
</gene>
<dbReference type="CDD" id="cd02573">
    <property type="entry name" value="PseudoU_synth_EcTruB"/>
    <property type="match status" value="1"/>
</dbReference>
<name>A0A506Y3M2_9MICO</name>
<dbReference type="HAMAP" id="MF_01080">
    <property type="entry name" value="TruB_bact"/>
    <property type="match status" value="1"/>
</dbReference>
<dbReference type="InterPro" id="IPR002501">
    <property type="entry name" value="PsdUridine_synth_N"/>
</dbReference>
<evidence type="ECO:0000313" key="9">
    <source>
        <dbReference type="EMBL" id="TPW76027.1"/>
    </source>
</evidence>
<dbReference type="Pfam" id="PF01509">
    <property type="entry name" value="TruB_N"/>
    <property type="match status" value="1"/>
</dbReference>
<evidence type="ECO:0000256" key="5">
    <source>
        <dbReference type="HAMAP-Rule" id="MF_01080"/>
    </source>
</evidence>
<dbReference type="InterPro" id="IPR020103">
    <property type="entry name" value="PsdUridine_synth_cat_dom_sf"/>
</dbReference>
<dbReference type="OrthoDB" id="9802309at2"/>
<dbReference type="Gene3D" id="2.30.130.10">
    <property type="entry name" value="PUA domain"/>
    <property type="match status" value="1"/>
</dbReference>
<dbReference type="InterPro" id="IPR036974">
    <property type="entry name" value="PUA_sf"/>
</dbReference>
<dbReference type="InterPro" id="IPR032819">
    <property type="entry name" value="TruB_C"/>
</dbReference>